<dbReference type="RefSeq" id="XP_001644281.1">
    <property type="nucleotide sequence ID" value="XM_001644231.1"/>
</dbReference>
<dbReference type="Pfam" id="PF14668">
    <property type="entry name" value="RICTOR_V"/>
    <property type="match status" value="1"/>
</dbReference>
<protein>
    <recommendedName>
        <fullName evidence="9">REM-1 domain-containing protein</fullName>
    </recommendedName>
</protein>
<dbReference type="Pfam" id="PF14664">
    <property type="entry name" value="RICTOR_N"/>
    <property type="match status" value="1"/>
</dbReference>
<evidence type="ECO:0008006" key="9">
    <source>
        <dbReference type="Google" id="ProtNLM"/>
    </source>
</evidence>
<dbReference type="eggNOG" id="KOG3694">
    <property type="taxonomic scope" value="Eukaryota"/>
</dbReference>
<dbReference type="GO" id="GO:0005886">
    <property type="term" value="C:plasma membrane"/>
    <property type="evidence" value="ECO:0007669"/>
    <property type="project" value="EnsemblFungi"/>
</dbReference>
<reference evidence="7 8" key="1">
    <citation type="journal article" date="2007" name="Proc. Natl. Acad. Sci. U.S.A.">
        <title>Independent sorting-out of thousands of duplicated gene pairs in two yeast species descended from a whole-genome duplication.</title>
        <authorList>
            <person name="Scannell D.R."/>
            <person name="Frank A.C."/>
            <person name="Conant G.C."/>
            <person name="Byrne K.P."/>
            <person name="Woolfit M."/>
            <person name="Wolfe K.H."/>
        </authorList>
    </citation>
    <scope>NUCLEOTIDE SEQUENCE [LARGE SCALE GENOMIC DNA]</scope>
    <source>
        <strain evidence="8">ATCC 22028 / DSM 70294 / BCRC 21397 / CBS 2163 / NBRC 10782 / NRRL Y-8283 / UCD 57-17</strain>
    </source>
</reference>
<dbReference type="Pfam" id="PF14666">
    <property type="entry name" value="RICTOR_M"/>
    <property type="match status" value="1"/>
</dbReference>
<dbReference type="GO" id="GO:0072659">
    <property type="term" value="P:protein localization to plasma membrane"/>
    <property type="evidence" value="ECO:0007669"/>
    <property type="project" value="EnsemblFungi"/>
</dbReference>
<dbReference type="InterPro" id="IPR016024">
    <property type="entry name" value="ARM-type_fold"/>
</dbReference>
<dbReference type="GO" id="GO:0030950">
    <property type="term" value="P:establishment or maintenance of actin cytoskeleton polarity"/>
    <property type="evidence" value="ECO:0007669"/>
    <property type="project" value="EnsemblFungi"/>
</dbReference>
<dbReference type="InterPro" id="IPR028268">
    <property type="entry name" value="Pianissimo_fam"/>
</dbReference>
<feature type="coiled-coil region" evidence="2">
    <location>
        <begin position="77"/>
        <end position="111"/>
    </location>
</feature>
<accession>A7TMV1</accession>
<dbReference type="FunCoup" id="A7TMV1">
    <property type="interactions" value="537"/>
</dbReference>
<evidence type="ECO:0000313" key="7">
    <source>
        <dbReference type="EMBL" id="EDO16423.1"/>
    </source>
</evidence>
<dbReference type="GO" id="GO:0043495">
    <property type="term" value="F:protein-membrane adaptor activity"/>
    <property type="evidence" value="ECO:0007669"/>
    <property type="project" value="EnsemblFungi"/>
</dbReference>
<dbReference type="InterPro" id="IPR011989">
    <property type="entry name" value="ARM-like"/>
</dbReference>
<dbReference type="InParanoid" id="A7TMV1"/>
<feature type="region of interest" description="Disordered" evidence="3">
    <location>
        <begin position="54"/>
        <end position="75"/>
    </location>
</feature>
<feature type="domain" description="Rapamycin-insensitive companion of mTOR" evidence="6">
    <location>
        <begin position="1121"/>
        <end position="1193"/>
    </location>
</feature>
<dbReference type="InterPro" id="IPR029453">
    <property type="entry name" value="Rictor_IV"/>
</dbReference>
<evidence type="ECO:0000259" key="4">
    <source>
        <dbReference type="SMART" id="SM01307"/>
    </source>
</evidence>
<dbReference type="KEGG" id="vpo:Kpol_1030p33"/>
<dbReference type="GO" id="GO:0001558">
    <property type="term" value="P:regulation of cell growth"/>
    <property type="evidence" value="ECO:0007669"/>
    <property type="project" value="EnsemblFungi"/>
</dbReference>
<dbReference type="Pfam" id="PF14663">
    <property type="entry name" value="RasGEF_N_2"/>
    <property type="match status" value="1"/>
</dbReference>
<dbReference type="SMART" id="SM01307">
    <property type="entry name" value="RICTOR_M"/>
    <property type="match status" value="1"/>
</dbReference>
<dbReference type="STRING" id="436907.A7TMV1"/>
<dbReference type="PhylomeDB" id="A7TMV1"/>
<dbReference type="GO" id="GO:0031505">
    <property type="term" value="P:fungal-type cell wall organization"/>
    <property type="evidence" value="ECO:0007669"/>
    <property type="project" value="EnsemblFungi"/>
</dbReference>
<feature type="domain" description="Rapamycin-insensitive companion of mTOR middle" evidence="4">
    <location>
        <begin position="695"/>
        <end position="919"/>
    </location>
</feature>
<dbReference type="InterPro" id="IPR028267">
    <property type="entry name" value="Pianissimo_N"/>
</dbReference>
<evidence type="ECO:0000259" key="6">
    <source>
        <dbReference type="SMART" id="SM01310"/>
    </source>
</evidence>
<organism evidence="8">
    <name type="scientific">Vanderwaltozyma polyspora (strain ATCC 22028 / DSM 70294 / BCRC 21397 / CBS 2163 / NBRC 10782 / NRRL Y-8283 / UCD 57-17)</name>
    <name type="common">Kluyveromyces polysporus</name>
    <dbReference type="NCBI Taxonomy" id="436907"/>
    <lineage>
        <taxon>Eukaryota</taxon>
        <taxon>Fungi</taxon>
        <taxon>Dikarya</taxon>
        <taxon>Ascomycota</taxon>
        <taxon>Saccharomycotina</taxon>
        <taxon>Saccharomycetes</taxon>
        <taxon>Saccharomycetales</taxon>
        <taxon>Saccharomycetaceae</taxon>
        <taxon>Vanderwaltozyma</taxon>
    </lineage>
</organism>
<dbReference type="SMART" id="SM01308">
    <property type="entry name" value="RICTOR_N"/>
    <property type="match status" value="1"/>
</dbReference>
<evidence type="ECO:0000256" key="3">
    <source>
        <dbReference type="SAM" id="MobiDB-lite"/>
    </source>
</evidence>
<dbReference type="HOGENOM" id="CLU_001013_1_1_1"/>
<keyword evidence="2" id="KW-0175">Coiled coil</keyword>
<sequence>FQQMYNTETSPKATALRSRSNTIYTDISNTNSTVSSGSNGTKKNRKNLVLSTSFLSTKRPDNGPISPNSPLQGKWKKNSLNKNLVKIKNDINQLNQTLYQTKKKKKDAETLLKSTSLNIYTGTYSTSHLEKHSMRIKANTQIRELDNSIKKLEKQISESKLQYEVTVKSIEPHNALDGNFLNSANTSREDLISHSYEDEGYDTEFERPDTSDISLRESLQRKDAISYDSLIPDEDLNIGDDEFTYSRKYSTDEYIAANRETAIWLISDYMQSLQTSNTSVDFIIRKANDFVTILRDHPEIREDLLLTPFLPTLQQLLLNDDKFVVSAAFRICRYLVDGPQFIETLKKLEIDAFIVISLGKENIFQIEREQALKLARTFGEHKKLSKSMLQALISCIEKPEDSLKNMALETLLELCFIDPELVTECNGIRVLENLLQDYSSFSLAKIILDTILQLISTQETRKYFLKDFSISVLATTFSDTNTKSASNVERLQNSAILISKALKNADGCRLFSINNFKPLKDLLSFFEIPLCASYLVDIFLDVLRIKPLQYKFKSKSTQIIGYPASSYQKDCIPINQNVALLILILNKSNFVNQLLKVINNNKIDEYKDTLVNKARYLLIEYLNLAANLVDAELTLFNDVIPKGDVSIFRETYQFGKITYILNKNRNTLGLEKINYTDNIQKISQDIKANTLIRQVDDLKFRRMVFDSKVLQVKDFSLWNWNVIQELLEGPLTNARQLEELGKTKFIRKLLVFYRPLRQRFSNVDKKSRLAQKYIQVGCKFFKMLTLTSEGMKILMDDNKIIPQLASLLFRAMEGKTDGNIFNEISLKTKTVVGYFKFIGVLTKSLNGTKVLDKWNFFTVIYKMFQIENKLSFTYLMYTLPEIDLRFSPHCRTIMGKALVIGDEQIRLNSTQYMSNNLKEITEMINNQGQNNNTKEALTPKLLLEYNSLQQYMLEMLTRQLFDLSPKVVAVADQSLYEHVVRDENTSTEVGTWLRTSLNQMVFISSPILFELMSSKYGFQILNEIQYIEHERESWLLNKNLEYVSIVEEFIDNFQTFGNNNVYNFEVSNRLPLHFYESLAKTDDGINLLTTSGDLVKFMNVIKKYRTELKNGDKVNESLEDIIELKCCIWCCGYIGSTPLGIGLIDNYSIVEDFITLTYEATVTSVRSTAFYALGLIAKTKEGCEILDEMGWICSYNVFGEPVGIATPKRIDSYLSYKESQWKIHDTFEESMISFDISSGNLVEEEKIVPIKINLDDMLTEKYKNENPLIENKAIKSGKRISSSKKLAEIESDTGGYDKIIDKVVESVCELSNHILMNKAIKEIGELKEEYEIVFENYKMFYKIFELMTKFRFKPNIRKFLFNLFINKKSLKNAIAQSSQ</sequence>
<dbReference type="EMBL" id="DS480425">
    <property type="protein sequence ID" value="EDO16423.1"/>
    <property type="molecule type" value="Genomic_DNA"/>
</dbReference>
<keyword evidence="8" id="KW-1185">Reference proteome</keyword>
<dbReference type="Proteomes" id="UP000000267">
    <property type="component" value="Unassembled WGS sequence"/>
</dbReference>
<evidence type="ECO:0000256" key="2">
    <source>
        <dbReference type="SAM" id="Coils"/>
    </source>
</evidence>
<dbReference type="SMART" id="SM01303">
    <property type="entry name" value="RasGEF_N_2"/>
    <property type="match status" value="1"/>
</dbReference>
<dbReference type="OrthoDB" id="271111at2759"/>
<dbReference type="SUPFAM" id="SSF48371">
    <property type="entry name" value="ARM repeat"/>
    <property type="match status" value="1"/>
</dbReference>
<dbReference type="PANTHER" id="PTHR13298:SF11">
    <property type="entry name" value="RAPAMYCIN-INSENSITIVE COMPANION OF MTOR"/>
    <property type="match status" value="1"/>
</dbReference>
<feature type="domain" description="Rapamycin-insensitive companion of mTOR N-terminal" evidence="5">
    <location>
        <begin position="284"/>
        <end position="630"/>
    </location>
</feature>
<dbReference type="GO" id="GO:0038203">
    <property type="term" value="P:TORC2 signaling"/>
    <property type="evidence" value="ECO:0007669"/>
    <property type="project" value="TreeGrafter"/>
</dbReference>
<dbReference type="Gene3D" id="1.25.10.10">
    <property type="entry name" value="Leucine-rich Repeat Variant"/>
    <property type="match status" value="1"/>
</dbReference>
<dbReference type="InterPro" id="IPR029451">
    <property type="entry name" value="RICTOR_M"/>
</dbReference>
<evidence type="ECO:0000256" key="1">
    <source>
        <dbReference type="ARBA" id="ARBA00008878"/>
    </source>
</evidence>
<dbReference type="GO" id="GO:0031932">
    <property type="term" value="C:TORC2 complex"/>
    <property type="evidence" value="ECO:0007669"/>
    <property type="project" value="EnsemblFungi"/>
</dbReference>
<comment type="similarity">
    <text evidence="1">Belongs to the RICTOR family.</text>
</comment>
<dbReference type="GO" id="GO:0030148">
    <property type="term" value="P:sphingolipid biosynthetic process"/>
    <property type="evidence" value="ECO:0007669"/>
    <property type="project" value="EnsemblFungi"/>
</dbReference>
<name>A7TMV1_VANPO</name>
<proteinExistence type="inferred from homology"/>
<dbReference type="SMART" id="SM01310">
    <property type="entry name" value="RICTOR_V"/>
    <property type="match status" value="1"/>
</dbReference>
<evidence type="ECO:0000313" key="8">
    <source>
        <dbReference type="Proteomes" id="UP000000267"/>
    </source>
</evidence>
<gene>
    <name evidence="7" type="ORF">Kpol_1030p33</name>
</gene>
<dbReference type="PANTHER" id="PTHR13298">
    <property type="entry name" value="CYTOSOLIC REGULATOR PIANISSIMO"/>
    <property type="match status" value="1"/>
</dbReference>
<dbReference type="InterPro" id="IPR029452">
    <property type="entry name" value="RICTOR_V"/>
</dbReference>
<feature type="coiled-coil region" evidence="2">
    <location>
        <begin position="135"/>
        <end position="162"/>
    </location>
</feature>
<evidence type="ECO:0000259" key="5">
    <source>
        <dbReference type="SMART" id="SM01308"/>
    </source>
</evidence>
<dbReference type="GeneID" id="5544556"/>
<feature type="non-terminal residue" evidence="7">
    <location>
        <position position="1"/>
    </location>
</feature>
<dbReference type="OMA" id="EIRIHAT"/>